<dbReference type="PROSITE" id="PS50109">
    <property type="entry name" value="HIS_KIN"/>
    <property type="match status" value="1"/>
</dbReference>
<dbReference type="PROSITE" id="PS50122">
    <property type="entry name" value="CHEB"/>
    <property type="match status" value="1"/>
</dbReference>
<dbReference type="Proteomes" id="UP001168528">
    <property type="component" value="Unassembled WGS sequence"/>
</dbReference>
<keyword evidence="12" id="KW-1185">Reference proteome</keyword>
<evidence type="ECO:0000313" key="12">
    <source>
        <dbReference type="Proteomes" id="UP001168528"/>
    </source>
</evidence>
<evidence type="ECO:0000256" key="2">
    <source>
        <dbReference type="ARBA" id="ARBA00001541"/>
    </source>
</evidence>
<comment type="catalytic activity">
    <reaction evidence="2">
        <text>L-glutamyl-[protein] + S-adenosyl-L-methionine = [protein]-L-glutamate 5-O-methyl ester + S-adenosyl-L-homocysteine</text>
        <dbReference type="Rhea" id="RHEA:24452"/>
        <dbReference type="Rhea" id="RHEA-COMP:10208"/>
        <dbReference type="Rhea" id="RHEA-COMP:10311"/>
        <dbReference type="ChEBI" id="CHEBI:29973"/>
        <dbReference type="ChEBI" id="CHEBI:57856"/>
        <dbReference type="ChEBI" id="CHEBI:59789"/>
        <dbReference type="ChEBI" id="CHEBI:82795"/>
        <dbReference type="EC" id="2.1.1.80"/>
    </reaction>
</comment>
<dbReference type="Gene3D" id="3.40.50.150">
    <property type="entry name" value="Vaccinia Virus protein VP39"/>
    <property type="match status" value="1"/>
</dbReference>
<feature type="domain" description="CheR-type methyltransferase" evidence="10">
    <location>
        <begin position="218"/>
        <end position="452"/>
    </location>
</feature>
<keyword evidence="6" id="KW-0378">Hydrolase</keyword>
<comment type="catalytic activity">
    <reaction evidence="1">
        <text>ATP + protein L-histidine = ADP + protein N-phospho-L-histidine.</text>
        <dbReference type="EC" id="2.7.13.3"/>
    </reaction>
</comment>
<dbReference type="Gene3D" id="1.10.287.130">
    <property type="match status" value="1"/>
</dbReference>
<keyword evidence="4" id="KW-0808">Transferase</keyword>
<dbReference type="InterPro" id="IPR022641">
    <property type="entry name" value="CheR_N"/>
</dbReference>
<feature type="active site" evidence="6">
    <location>
        <position position="16"/>
    </location>
</feature>
<keyword evidence="6" id="KW-0145">Chemotaxis</keyword>
<dbReference type="InterPro" id="IPR036097">
    <property type="entry name" value="HisK_dim/P_sf"/>
</dbReference>
<dbReference type="CDD" id="cd16434">
    <property type="entry name" value="CheB-CheR_fusion"/>
    <property type="match status" value="1"/>
</dbReference>
<reference evidence="11" key="1">
    <citation type="submission" date="2023-07" db="EMBL/GenBank/DDBJ databases">
        <title>The genome sequence of Rhodocytophaga aerolata KACC 12507.</title>
        <authorList>
            <person name="Zhang X."/>
        </authorList>
    </citation>
    <scope>NUCLEOTIDE SEQUENCE</scope>
    <source>
        <strain evidence="11">KACC 12507</strain>
    </source>
</reference>
<evidence type="ECO:0000256" key="1">
    <source>
        <dbReference type="ARBA" id="ARBA00000085"/>
    </source>
</evidence>
<sequence length="1080" mass="122030">MTDHSSIQYIIALGASAGGIEAIYTFFDHTPLDHASYIIIQHLSPDHQSRLGQLLEKHSKLDIALAEDGMVVEANKIYVIPNQQFMTLNKGRLYLTSKAGKKGPHLTINTFFQSLAKDQGSKAIAIVLSGMGSDGSDGIQAIKKAGGLVIVQDPETATYDSMPVRALATGVADWVLSPKEMPVYIQSYVHQLHGQIPDLLDSAASGISEKEESTMTAILTLLKTKLPLDFTDYKRTTIYRRIRKRMAHHQVNDSKAYLKLLTSHPLEIEALAQDFLISVTAFFRDREAFDIIERDVLPHIMGSSAREEVKIWVAGCATGEEAYSLAILVQEYLEKTHSTKEVKIFATDLDKNALGVASRGIYPESIAGSVLGQRLERFFIHQNQTYRVKPELRKMLIFAPHNLGKNPPYARMDLISCRNLLIYMNKQLQEKIFSMLHFGLKKGGYLFLGASENPTLLHTHMEEISRKWKIYKKKEHIPPFRLDTFSLPPYEPGKSLPLPSAREEGTLPKPLLGEALSEILWSEYGTAGVCIDENLQVVDSFGELTTYLLPKVFNFNLLQLLPEALALPVKAAIRQAFKSGQIIRIQGIHLGTGEQEKQVEVVVKPFTDRRNEKQFLLLLFHETLTPSKATARDSYPGERWSDVSLPTREYVESLEAELQNSKERLQVAREKLEANEENMLSFNEELLSVNEEMQSTNEELQSTNEEMQSVNEELQNVNSEYQLKIKQLTELNDDLNNYFRSNANGQVFVDRSLHLKKFSPSVVELINLQQRDIGRPLDDITTNIKFETITEDIRKVIAEGGVLVKEVQSASKSYQIMTMPYIRQSDSKIDGAIITFYDITELKGLQTELEERNKRLHRINDDLDTFVYTASHDLLSPIAHIQGLVELLHRRNANLDPETLEFYRKIDEAITKFRALIRELAGIGKIESEQLKQGEDIYLEELIADIKLSIASLLEATHTQIELAFDVPTIRFSKKNLRSILYNLIANAIKYQSPERAPYIVIRTKASPDFLQLSVEDNGIGMEESKIASIFTLYHRLSEQVAGQGIGLYLTKKLIYAAGGHIEVVSKVGKGTTFKLYFRL</sequence>
<dbReference type="GO" id="GO:0032259">
    <property type="term" value="P:methylation"/>
    <property type="evidence" value="ECO:0007669"/>
    <property type="project" value="UniProtKB-KW"/>
</dbReference>
<organism evidence="11 12">
    <name type="scientific">Rhodocytophaga aerolata</name>
    <dbReference type="NCBI Taxonomy" id="455078"/>
    <lineage>
        <taxon>Bacteria</taxon>
        <taxon>Pseudomonadati</taxon>
        <taxon>Bacteroidota</taxon>
        <taxon>Cytophagia</taxon>
        <taxon>Cytophagales</taxon>
        <taxon>Rhodocytophagaceae</taxon>
        <taxon>Rhodocytophaga</taxon>
    </lineage>
</organism>
<dbReference type="Gene3D" id="3.30.565.10">
    <property type="entry name" value="Histidine kinase-like ATPase, C-terminal domain"/>
    <property type="match status" value="1"/>
</dbReference>
<keyword evidence="7" id="KW-0175">Coiled coil</keyword>
<dbReference type="SUPFAM" id="SSF47384">
    <property type="entry name" value="Homodimeric domain of signal transducing histidine kinase"/>
    <property type="match status" value="1"/>
</dbReference>
<dbReference type="Pfam" id="PF03705">
    <property type="entry name" value="CheR_N"/>
    <property type="match status" value="1"/>
</dbReference>
<dbReference type="RefSeq" id="WP_302042383.1">
    <property type="nucleotide sequence ID" value="NZ_JAUKPO010000068.1"/>
</dbReference>
<dbReference type="PANTHER" id="PTHR24422:SF27">
    <property type="entry name" value="PROTEIN-GLUTAMATE O-METHYLTRANSFERASE"/>
    <property type="match status" value="1"/>
</dbReference>
<dbReference type="InterPro" id="IPR036890">
    <property type="entry name" value="HATPase_C_sf"/>
</dbReference>
<keyword evidence="5" id="KW-0949">S-adenosyl-L-methionine</keyword>
<dbReference type="InterPro" id="IPR027267">
    <property type="entry name" value="AH/BAR_dom_sf"/>
</dbReference>
<dbReference type="Gene3D" id="3.40.50.180">
    <property type="entry name" value="Methylesterase CheB, C-terminal domain"/>
    <property type="match status" value="1"/>
</dbReference>
<dbReference type="SMART" id="SM00388">
    <property type="entry name" value="HisKA"/>
    <property type="match status" value="1"/>
</dbReference>
<name>A0ABT8RIQ3_9BACT</name>
<dbReference type="CDD" id="cd00075">
    <property type="entry name" value="HATPase"/>
    <property type="match status" value="1"/>
</dbReference>
<dbReference type="Pfam" id="PF01739">
    <property type="entry name" value="CheR"/>
    <property type="match status" value="1"/>
</dbReference>
<evidence type="ECO:0000256" key="7">
    <source>
        <dbReference type="SAM" id="Coils"/>
    </source>
</evidence>
<dbReference type="Pfam" id="PF02518">
    <property type="entry name" value="HATPase_c"/>
    <property type="match status" value="1"/>
</dbReference>
<dbReference type="SMART" id="SM00138">
    <property type="entry name" value="MeTrc"/>
    <property type="match status" value="1"/>
</dbReference>
<evidence type="ECO:0000256" key="3">
    <source>
        <dbReference type="ARBA" id="ARBA00022603"/>
    </source>
</evidence>
<evidence type="ECO:0000313" key="11">
    <source>
        <dbReference type="EMBL" id="MDO1451586.1"/>
    </source>
</evidence>
<dbReference type="SMART" id="SM00387">
    <property type="entry name" value="HATPase_c"/>
    <property type="match status" value="1"/>
</dbReference>
<evidence type="ECO:0000259" key="10">
    <source>
        <dbReference type="PROSITE" id="PS50123"/>
    </source>
</evidence>
<dbReference type="InterPro" id="IPR036804">
    <property type="entry name" value="CheR_N_sf"/>
</dbReference>
<comment type="caution">
    <text evidence="11">The sequence shown here is derived from an EMBL/GenBank/DDBJ whole genome shotgun (WGS) entry which is preliminary data.</text>
</comment>
<feature type="active site" evidence="6">
    <location>
        <position position="134"/>
    </location>
</feature>
<dbReference type="SUPFAM" id="SSF47757">
    <property type="entry name" value="Chemotaxis receptor methyltransferase CheR, N-terminal domain"/>
    <property type="match status" value="1"/>
</dbReference>
<accession>A0ABT8RIQ3</accession>
<dbReference type="InterPro" id="IPR005467">
    <property type="entry name" value="His_kinase_dom"/>
</dbReference>
<evidence type="ECO:0000259" key="9">
    <source>
        <dbReference type="PROSITE" id="PS50122"/>
    </source>
</evidence>
<proteinExistence type="predicted"/>
<dbReference type="InterPro" id="IPR029063">
    <property type="entry name" value="SAM-dependent_MTases_sf"/>
</dbReference>
<dbReference type="InterPro" id="IPR003661">
    <property type="entry name" value="HisK_dim/P_dom"/>
</dbReference>
<dbReference type="InterPro" id="IPR022642">
    <property type="entry name" value="CheR_C"/>
</dbReference>
<dbReference type="SUPFAM" id="SSF55874">
    <property type="entry name" value="ATPase domain of HSP90 chaperone/DNA topoisomerase II/histidine kinase"/>
    <property type="match status" value="1"/>
</dbReference>
<keyword evidence="3 11" id="KW-0489">Methyltransferase</keyword>
<protein>
    <submittedName>
        <fullName evidence="11">CheR family methyltransferase</fullName>
    </submittedName>
</protein>
<dbReference type="InterPro" id="IPR000780">
    <property type="entry name" value="CheR_MeTrfase"/>
</dbReference>
<dbReference type="Pfam" id="PF13596">
    <property type="entry name" value="PAS_10"/>
    <property type="match status" value="1"/>
</dbReference>
<dbReference type="InterPro" id="IPR050903">
    <property type="entry name" value="Bact_Chemotaxis_MeTrfase"/>
</dbReference>
<evidence type="ECO:0000256" key="4">
    <source>
        <dbReference type="ARBA" id="ARBA00022679"/>
    </source>
</evidence>
<dbReference type="SUPFAM" id="SSF103657">
    <property type="entry name" value="BAR/IMD domain-like"/>
    <property type="match status" value="1"/>
</dbReference>
<dbReference type="SUPFAM" id="SSF52738">
    <property type="entry name" value="Methylesterase CheB, C-terminal domain"/>
    <property type="match status" value="1"/>
</dbReference>
<dbReference type="CDD" id="cd00082">
    <property type="entry name" value="HisKA"/>
    <property type="match status" value="1"/>
</dbReference>
<dbReference type="InterPro" id="IPR000673">
    <property type="entry name" value="Sig_transdc_resp-reg_Me-estase"/>
</dbReference>
<feature type="domain" description="Histidine kinase" evidence="8">
    <location>
        <begin position="869"/>
        <end position="1080"/>
    </location>
</feature>
<gene>
    <name evidence="11" type="ORF">Q0590_35265</name>
</gene>
<dbReference type="GO" id="GO:0008168">
    <property type="term" value="F:methyltransferase activity"/>
    <property type="evidence" value="ECO:0007669"/>
    <property type="project" value="UniProtKB-KW"/>
</dbReference>
<dbReference type="EMBL" id="JAUKPO010000068">
    <property type="protein sequence ID" value="MDO1451586.1"/>
    <property type="molecule type" value="Genomic_DNA"/>
</dbReference>
<dbReference type="PRINTS" id="PR00996">
    <property type="entry name" value="CHERMTFRASE"/>
</dbReference>
<dbReference type="Pfam" id="PF00512">
    <property type="entry name" value="HisKA"/>
    <property type="match status" value="1"/>
</dbReference>
<dbReference type="Gene3D" id="3.30.450.20">
    <property type="entry name" value="PAS domain"/>
    <property type="match status" value="1"/>
</dbReference>
<dbReference type="InterPro" id="IPR003594">
    <property type="entry name" value="HATPase_dom"/>
</dbReference>
<dbReference type="InterPro" id="IPR035909">
    <property type="entry name" value="CheB_C"/>
</dbReference>
<feature type="active site" evidence="6">
    <location>
        <position position="42"/>
    </location>
</feature>
<dbReference type="Gene3D" id="1.10.155.10">
    <property type="entry name" value="Chemotaxis receptor methyltransferase CheR, N-terminal domain"/>
    <property type="match status" value="1"/>
</dbReference>
<dbReference type="PANTHER" id="PTHR24422">
    <property type="entry name" value="CHEMOTAXIS PROTEIN METHYLTRANSFERASE"/>
    <property type="match status" value="1"/>
</dbReference>
<dbReference type="SUPFAM" id="SSF53335">
    <property type="entry name" value="S-adenosyl-L-methionine-dependent methyltransferases"/>
    <property type="match status" value="1"/>
</dbReference>
<dbReference type="Pfam" id="PF01339">
    <property type="entry name" value="CheB_methylest"/>
    <property type="match status" value="1"/>
</dbReference>
<feature type="domain" description="CheB-type methylesterase" evidence="9">
    <location>
        <begin position="4"/>
        <end position="192"/>
    </location>
</feature>
<dbReference type="PROSITE" id="PS50123">
    <property type="entry name" value="CHER"/>
    <property type="match status" value="1"/>
</dbReference>
<evidence type="ECO:0000259" key="8">
    <source>
        <dbReference type="PROSITE" id="PS50109"/>
    </source>
</evidence>
<feature type="coiled-coil region" evidence="7">
    <location>
        <begin position="651"/>
        <end position="738"/>
    </location>
</feature>
<evidence type="ECO:0000256" key="6">
    <source>
        <dbReference type="PROSITE-ProRule" id="PRU00050"/>
    </source>
</evidence>
<evidence type="ECO:0000256" key="5">
    <source>
        <dbReference type="ARBA" id="ARBA00022691"/>
    </source>
</evidence>